<dbReference type="EMBL" id="CP094534">
    <property type="protein sequence ID" value="UOE32082.1"/>
    <property type="molecule type" value="Genomic_DNA"/>
</dbReference>
<accession>A0ABY4AYV7</accession>
<evidence type="ECO:0000313" key="2">
    <source>
        <dbReference type="EMBL" id="UOE32082.1"/>
    </source>
</evidence>
<evidence type="ECO:0000256" key="1">
    <source>
        <dbReference type="SAM" id="Phobius"/>
    </source>
</evidence>
<protein>
    <submittedName>
        <fullName evidence="2">Uncharacterized protein</fullName>
    </submittedName>
</protein>
<evidence type="ECO:0000313" key="3">
    <source>
        <dbReference type="Proteomes" id="UP000831390"/>
    </source>
</evidence>
<feature type="transmembrane region" description="Helical" evidence="1">
    <location>
        <begin position="73"/>
        <end position="89"/>
    </location>
</feature>
<gene>
    <name evidence="2" type="ORF">MTP16_13170</name>
</gene>
<feature type="transmembrane region" description="Helical" evidence="1">
    <location>
        <begin position="44"/>
        <end position="61"/>
    </location>
</feature>
<name>A0ABY4AYV7_9BACT</name>
<organism evidence="2 3">
    <name type="scientific">Hymenobacter monticola</name>
    <dbReference type="NCBI Taxonomy" id="1705399"/>
    <lineage>
        <taxon>Bacteria</taxon>
        <taxon>Pseudomonadati</taxon>
        <taxon>Bacteroidota</taxon>
        <taxon>Cytophagia</taxon>
        <taxon>Cytophagales</taxon>
        <taxon>Hymenobacteraceae</taxon>
        <taxon>Hymenobacter</taxon>
    </lineage>
</organism>
<keyword evidence="1" id="KW-0812">Transmembrane</keyword>
<feature type="transmembrane region" description="Helical" evidence="1">
    <location>
        <begin position="96"/>
        <end position="117"/>
    </location>
</feature>
<keyword evidence="1" id="KW-0472">Membrane</keyword>
<proteinExistence type="predicted"/>
<reference evidence="2 3" key="1">
    <citation type="submission" date="2022-03" db="EMBL/GenBank/DDBJ databases">
        <title>Hymenobactersp. isolated from the air.</title>
        <authorList>
            <person name="Won M."/>
            <person name="Kwon S.-W."/>
        </authorList>
    </citation>
    <scope>NUCLEOTIDE SEQUENCE [LARGE SCALE GENOMIC DNA]</scope>
    <source>
        <strain evidence="2 3">KACC 22596</strain>
    </source>
</reference>
<keyword evidence="3" id="KW-1185">Reference proteome</keyword>
<keyword evidence="1" id="KW-1133">Transmembrane helix</keyword>
<dbReference type="Proteomes" id="UP000831390">
    <property type="component" value="Chromosome"/>
</dbReference>
<feature type="transmembrane region" description="Helical" evidence="1">
    <location>
        <begin position="6"/>
        <end position="24"/>
    </location>
</feature>
<dbReference type="RefSeq" id="WP_243509383.1">
    <property type="nucleotide sequence ID" value="NZ_CP094534.1"/>
</dbReference>
<sequence>MSMAFFPLIVIGYCLLIVGGRRLFGTRRHAGAQTTRRRQALRWLYGLTTAPVCLAVLAYGAPRVSLTNDLLPTFAWLAVGSGVVAGTYVPEGRGRWLLRAHAVVGGLLAPVVAYGFWVAGGLGKPLYQQYPFTVQVRSEEFEASNWTWKGYAEPKSYYTNGLYKAYWGFDYYVGDIRLEYPLQAVGVGPFSPTAVALDKAFWNNVRSLTLSPADDQGQLRVLLPSPMGDYVTGEVSPVVEQTLPFGVTRSPAQPPQP</sequence>